<dbReference type="SUPFAM" id="SSF55781">
    <property type="entry name" value="GAF domain-like"/>
    <property type="match status" value="1"/>
</dbReference>
<evidence type="ECO:0000313" key="2">
    <source>
        <dbReference type="Proteomes" id="UP000587991"/>
    </source>
</evidence>
<accession>A0A847RXR9</accession>
<name>A0A847RXR9_9NEIS</name>
<sequence>MSKELVFNALGQLLQDQVGFRLFTITRVVPGTQEVERIYTTDPATYPVTGRKPILPDAWTEQVLIQRQPFLARQAADFKPYFPDHDKLVQMGLGCVINYPVSNEQGELLGTINLLDAPGQYQDDTVARCAALQSEVRQAFAHFNTAHP</sequence>
<protein>
    <submittedName>
        <fullName evidence="1">GAF domain-containing protein</fullName>
    </submittedName>
</protein>
<dbReference type="EMBL" id="JABAIM010000002">
    <property type="protein sequence ID" value="NLR75950.1"/>
    <property type="molecule type" value="Genomic_DNA"/>
</dbReference>
<dbReference type="Proteomes" id="UP000587991">
    <property type="component" value="Unassembled WGS sequence"/>
</dbReference>
<dbReference type="RefSeq" id="WP_168877575.1">
    <property type="nucleotide sequence ID" value="NZ_JABAIM010000002.1"/>
</dbReference>
<keyword evidence="2" id="KW-1185">Reference proteome</keyword>
<proteinExistence type="predicted"/>
<organism evidence="1 2">
    <name type="scientific">Leeia aquatica</name>
    <dbReference type="NCBI Taxonomy" id="2725557"/>
    <lineage>
        <taxon>Bacteria</taxon>
        <taxon>Pseudomonadati</taxon>
        <taxon>Pseudomonadota</taxon>
        <taxon>Betaproteobacteria</taxon>
        <taxon>Neisseriales</taxon>
        <taxon>Leeiaceae</taxon>
        <taxon>Leeia</taxon>
    </lineage>
</organism>
<evidence type="ECO:0000313" key="1">
    <source>
        <dbReference type="EMBL" id="NLR75950.1"/>
    </source>
</evidence>
<dbReference type="AlphaFoldDB" id="A0A847RXR9"/>
<reference evidence="1 2" key="1">
    <citation type="submission" date="2020-04" db="EMBL/GenBank/DDBJ databases">
        <title>Draft genome of Leeia sp. IMCC25680.</title>
        <authorList>
            <person name="Song J."/>
            <person name="Cho J.-C."/>
        </authorList>
    </citation>
    <scope>NUCLEOTIDE SEQUENCE [LARGE SCALE GENOMIC DNA]</scope>
    <source>
        <strain evidence="1 2">IMCC25680</strain>
    </source>
</reference>
<comment type="caution">
    <text evidence="1">The sequence shown here is derived from an EMBL/GenBank/DDBJ whole genome shotgun (WGS) entry which is preliminary data.</text>
</comment>
<gene>
    <name evidence="1" type="ORF">HF682_12350</name>
</gene>